<dbReference type="InterPro" id="IPR005255">
    <property type="entry name" value="PdxA_fam"/>
</dbReference>
<dbReference type="PANTHER" id="PTHR30004:SF6">
    <property type="entry name" value="D-THREONATE 4-PHOSPHATE DEHYDROGENASE"/>
    <property type="match status" value="1"/>
</dbReference>
<dbReference type="GO" id="GO:0046872">
    <property type="term" value="F:metal ion binding"/>
    <property type="evidence" value="ECO:0007669"/>
    <property type="project" value="UniProtKB-KW"/>
</dbReference>
<evidence type="ECO:0000256" key="1">
    <source>
        <dbReference type="ARBA" id="ARBA00022723"/>
    </source>
</evidence>
<dbReference type="NCBIfam" id="TIGR00557">
    <property type="entry name" value="pdxA"/>
    <property type="match status" value="1"/>
</dbReference>
<sequence>MELLGITMGDSSGVGPEILLNAFQRGEITCPFVAYGDTAALERYNTHGVELRSITQPDEYRPGVLNVVNAGLMSGADVTPGAINAKSGHAAREYVIAATKAALAGQITAMVTLPMNKEATQLTDPGFTGHTELIGALCGVEDVTIMLASDQLIVTHVSTHCSLSDAIARAKFDRICTIIRMTSEAVLRLKPEAKIAVAGLNPHAGENGLFGEEEIREIRPAVEWAQAQGMPVEGPFPPDTVFFLAVRKKRYDAIVCMYHDQGHIPLKLLDFEAGVNVALGLPIIRTSVDHGTAFDIAGQGIASTVSLLRAIEFAQRLIRT</sequence>
<keyword evidence="2 4" id="KW-0560">Oxidoreductase</keyword>
<keyword evidence="1" id="KW-0479">Metal-binding</keyword>
<accession>A0A7S7NP77</accession>
<dbReference type="Pfam" id="PF04166">
    <property type="entry name" value="PdxA"/>
    <property type="match status" value="1"/>
</dbReference>
<dbReference type="GO" id="GO:0050570">
    <property type="term" value="F:4-hydroxythreonine-4-phosphate dehydrogenase activity"/>
    <property type="evidence" value="ECO:0007669"/>
    <property type="project" value="UniProtKB-EC"/>
</dbReference>
<dbReference type="Proteomes" id="UP000593892">
    <property type="component" value="Chromosome"/>
</dbReference>
<dbReference type="SUPFAM" id="SSF53659">
    <property type="entry name" value="Isocitrate/Isopropylmalate dehydrogenase-like"/>
    <property type="match status" value="1"/>
</dbReference>
<keyword evidence="3" id="KW-0520">NAD</keyword>
<evidence type="ECO:0000256" key="2">
    <source>
        <dbReference type="ARBA" id="ARBA00023002"/>
    </source>
</evidence>
<dbReference type="Gene3D" id="3.40.718.10">
    <property type="entry name" value="Isopropylmalate Dehydrogenase"/>
    <property type="match status" value="1"/>
</dbReference>
<dbReference type="PANTHER" id="PTHR30004">
    <property type="entry name" value="4-HYDROXYTHREONINE-4-PHOSPHATE DEHYDROGENASE"/>
    <property type="match status" value="1"/>
</dbReference>
<reference evidence="4 5" key="1">
    <citation type="submission" date="2020-10" db="EMBL/GenBank/DDBJ databases">
        <title>Complete genome sequence of Paludibaculum fermentans P105T, a facultatively anaerobic acidobacterium capable of dissimilatory Fe(III) reduction.</title>
        <authorList>
            <person name="Dedysh S.N."/>
            <person name="Beletsky A.V."/>
            <person name="Kulichevskaya I.S."/>
            <person name="Mardanov A.V."/>
            <person name="Ravin N.V."/>
        </authorList>
    </citation>
    <scope>NUCLEOTIDE SEQUENCE [LARGE SCALE GENOMIC DNA]</scope>
    <source>
        <strain evidence="4 5">P105</strain>
    </source>
</reference>
<dbReference type="AlphaFoldDB" id="A0A7S7NP77"/>
<dbReference type="RefSeq" id="WP_194448922.1">
    <property type="nucleotide sequence ID" value="NZ_CP063849.1"/>
</dbReference>
<protein>
    <submittedName>
        <fullName evidence="4">4-hydroxythreonine-4-phosphate dehydrogenase PdxA</fullName>
        <ecNumber evidence="4">1.1.1.262</ecNumber>
    </submittedName>
</protein>
<proteinExistence type="predicted"/>
<evidence type="ECO:0000313" key="5">
    <source>
        <dbReference type="Proteomes" id="UP000593892"/>
    </source>
</evidence>
<name>A0A7S7NP77_PALFE</name>
<organism evidence="4 5">
    <name type="scientific">Paludibaculum fermentans</name>
    <dbReference type="NCBI Taxonomy" id="1473598"/>
    <lineage>
        <taxon>Bacteria</taxon>
        <taxon>Pseudomonadati</taxon>
        <taxon>Acidobacteriota</taxon>
        <taxon>Terriglobia</taxon>
        <taxon>Bryobacterales</taxon>
        <taxon>Bryobacteraceae</taxon>
        <taxon>Paludibaculum</taxon>
    </lineage>
</organism>
<keyword evidence="5" id="KW-1185">Reference proteome</keyword>
<gene>
    <name evidence="4" type="primary">pdxA</name>
    <name evidence="4" type="ORF">IRI77_31520</name>
</gene>
<evidence type="ECO:0000313" key="4">
    <source>
        <dbReference type="EMBL" id="QOY87253.1"/>
    </source>
</evidence>
<evidence type="ECO:0000256" key="3">
    <source>
        <dbReference type="ARBA" id="ARBA00023027"/>
    </source>
</evidence>
<dbReference type="KEGG" id="pfer:IRI77_31520"/>
<dbReference type="EC" id="1.1.1.262" evidence="4"/>
<dbReference type="EMBL" id="CP063849">
    <property type="protein sequence ID" value="QOY87253.1"/>
    <property type="molecule type" value="Genomic_DNA"/>
</dbReference>
<dbReference type="GO" id="GO:0051287">
    <property type="term" value="F:NAD binding"/>
    <property type="evidence" value="ECO:0007669"/>
    <property type="project" value="InterPro"/>
</dbReference>